<evidence type="ECO:0000313" key="7">
    <source>
        <dbReference type="EMBL" id="HIS64011.1"/>
    </source>
</evidence>
<dbReference type="CDD" id="cd02151">
    <property type="entry name" value="nitroreductase"/>
    <property type="match status" value="1"/>
</dbReference>
<dbReference type="Proteomes" id="UP000886741">
    <property type="component" value="Unassembled WGS sequence"/>
</dbReference>
<evidence type="ECO:0000259" key="6">
    <source>
        <dbReference type="Pfam" id="PF00881"/>
    </source>
</evidence>
<dbReference type="AlphaFoldDB" id="A0A9D1JSA8"/>
<dbReference type="Gene3D" id="3.40.109.10">
    <property type="entry name" value="NADH Oxidase"/>
    <property type="match status" value="1"/>
</dbReference>
<sequence>MELLNLLQHRRSVRSYTGEPVPEEALKQILQAGLISASSRSLCPWEFIVVRDKETLAHLSRCRTAGAGMLAKADCAIVVVADEAKCDVWIEDCSIAMANMHLMADALGLGSCWVQGRLRTAPDGRDTEEYIRSLLHYPEGYRLEAMLSLGVAASHPAPRSLDSLEWSKVHRETF</sequence>
<accession>A0A9D1JSA8</accession>
<keyword evidence="3" id="KW-0285">Flavoprotein</keyword>
<dbReference type="GO" id="GO:0016491">
    <property type="term" value="F:oxidoreductase activity"/>
    <property type="evidence" value="ECO:0007669"/>
    <property type="project" value="UniProtKB-KW"/>
</dbReference>
<dbReference type="SUPFAM" id="SSF55469">
    <property type="entry name" value="FMN-dependent nitroreductase-like"/>
    <property type="match status" value="1"/>
</dbReference>
<feature type="domain" description="Nitroreductase" evidence="6">
    <location>
        <begin position="66"/>
        <end position="150"/>
    </location>
</feature>
<dbReference type="InterPro" id="IPR029479">
    <property type="entry name" value="Nitroreductase"/>
</dbReference>
<evidence type="ECO:0000256" key="3">
    <source>
        <dbReference type="ARBA" id="ARBA00022630"/>
    </source>
</evidence>
<evidence type="ECO:0000256" key="2">
    <source>
        <dbReference type="ARBA" id="ARBA00007118"/>
    </source>
</evidence>
<dbReference type="PANTHER" id="PTHR43673:SF2">
    <property type="entry name" value="NITROREDUCTASE"/>
    <property type="match status" value="1"/>
</dbReference>
<comment type="similarity">
    <text evidence="2">Belongs to the nitroreductase family.</text>
</comment>
<dbReference type="InterPro" id="IPR000415">
    <property type="entry name" value="Nitroreductase-like"/>
</dbReference>
<feature type="domain" description="Nitroreductase" evidence="6">
    <location>
        <begin position="8"/>
        <end position="58"/>
    </location>
</feature>
<protein>
    <submittedName>
        <fullName evidence="7">Nitroreductase family protein</fullName>
    </submittedName>
</protein>
<proteinExistence type="inferred from homology"/>
<evidence type="ECO:0000313" key="8">
    <source>
        <dbReference type="Proteomes" id="UP000886741"/>
    </source>
</evidence>
<comment type="caution">
    <text evidence="7">The sequence shown here is derived from an EMBL/GenBank/DDBJ whole genome shotgun (WGS) entry which is preliminary data.</text>
</comment>
<dbReference type="EMBL" id="DVJJ01000024">
    <property type="protein sequence ID" value="HIS64011.1"/>
    <property type="molecule type" value="Genomic_DNA"/>
</dbReference>
<gene>
    <name evidence="7" type="ORF">IAA83_01395</name>
</gene>
<evidence type="ECO:0000256" key="4">
    <source>
        <dbReference type="ARBA" id="ARBA00022643"/>
    </source>
</evidence>
<keyword evidence="4" id="KW-0288">FMN</keyword>
<reference evidence="7" key="2">
    <citation type="journal article" date="2021" name="PeerJ">
        <title>Extensive microbial diversity within the chicken gut microbiome revealed by metagenomics and culture.</title>
        <authorList>
            <person name="Gilroy R."/>
            <person name="Ravi A."/>
            <person name="Getino M."/>
            <person name="Pursley I."/>
            <person name="Horton D.L."/>
            <person name="Alikhan N.F."/>
            <person name="Baker D."/>
            <person name="Gharbi K."/>
            <person name="Hall N."/>
            <person name="Watson M."/>
            <person name="Adriaenssens E.M."/>
            <person name="Foster-Nyarko E."/>
            <person name="Jarju S."/>
            <person name="Secka A."/>
            <person name="Antonio M."/>
            <person name="Oren A."/>
            <person name="Chaudhuri R.R."/>
            <person name="La Ragione R."/>
            <person name="Hildebrand F."/>
            <person name="Pallen M.J."/>
        </authorList>
    </citation>
    <scope>NUCLEOTIDE SEQUENCE</scope>
    <source>
        <strain evidence="7">ChiBcec16-1751</strain>
    </source>
</reference>
<comment type="cofactor">
    <cofactor evidence="1">
        <name>FMN</name>
        <dbReference type="ChEBI" id="CHEBI:58210"/>
    </cofactor>
</comment>
<keyword evidence="5" id="KW-0560">Oxidoreductase</keyword>
<evidence type="ECO:0000256" key="5">
    <source>
        <dbReference type="ARBA" id="ARBA00023002"/>
    </source>
</evidence>
<organism evidence="7 8">
    <name type="scientific">Candidatus Avoscillospira avistercoris</name>
    <dbReference type="NCBI Taxonomy" id="2840707"/>
    <lineage>
        <taxon>Bacteria</taxon>
        <taxon>Bacillati</taxon>
        <taxon>Bacillota</taxon>
        <taxon>Clostridia</taxon>
        <taxon>Eubacteriales</taxon>
        <taxon>Oscillospiraceae</taxon>
        <taxon>Oscillospiraceae incertae sedis</taxon>
        <taxon>Candidatus Avoscillospira</taxon>
    </lineage>
</organism>
<dbReference type="Pfam" id="PF00881">
    <property type="entry name" value="Nitroreductase"/>
    <property type="match status" value="2"/>
</dbReference>
<dbReference type="PANTHER" id="PTHR43673">
    <property type="entry name" value="NAD(P)H NITROREDUCTASE YDGI-RELATED"/>
    <property type="match status" value="1"/>
</dbReference>
<evidence type="ECO:0000256" key="1">
    <source>
        <dbReference type="ARBA" id="ARBA00001917"/>
    </source>
</evidence>
<reference evidence="7" key="1">
    <citation type="submission" date="2020-10" db="EMBL/GenBank/DDBJ databases">
        <authorList>
            <person name="Gilroy R."/>
        </authorList>
    </citation>
    <scope>NUCLEOTIDE SEQUENCE</scope>
    <source>
        <strain evidence="7">ChiBcec16-1751</strain>
    </source>
</reference>
<name>A0A9D1JSA8_9FIRM</name>